<organism evidence="1 2">
    <name type="scientific">Paralvinella palmiformis</name>
    <dbReference type="NCBI Taxonomy" id="53620"/>
    <lineage>
        <taxon>Eukaryota</taxon>
        <taxon>Metazoa</taxon>
        <taxon>Spiralia</taxon>
        <taxon>Lophotrochozoa</taxon>
        <taxon>Annelida</taxon>
        <taxon>Polychaeta</taxon>
        <taxon>Sedentaria</taxon>
        <taxon>Canalipalpata</taxon>
        <taxon>Terebellida</taxon>
        <taxon>Terebelliformia</taxon>
        <taxon>Alvinellidae</taxon>
        <taxon>Paralvinella</taxon>
    </lineage>
</organism>
<comment type="caution">
    <text evidence="1">The sequence shown here is derived from an EMBL/GenBank/DDBJ whole genome shotgun (WGS) entry which is preliminary data.</text>
</comment>
<name>A0AAD9JVG7_9ANNE</name>
<keyword evidence="2" id="KW-1185">Reference proteome</keyword>
<gene>
    <name evidence="1" type="ORF">LSH36_142g02025</name>
</gene>
<reference evidence="1" key="1">
    <citation type="journal article" date="2023" name="Mol. Biol. Evol.">
        <title>Third-Generation Sequencing Reveals the Adaptive Role of the Epigenome in Three Deep-Sea Polychaetes.</title>
        <authorList>
            <person name="Perez M."/>
            <person name="Aroh O."/>
            <person name="Sun Y."/>
            <person name="Lan Y."/>
            <person name="Juniper S.K."/>
            <person name="Young C.R."/>
            <person name="Angers B."/>
            <person name="Qian P.Y."/>
        </authorList>
    </citation>
    <scope>NUCLEOTIDE SEQUENCE</scope>
    <source>
        <strain evidence="1">P08H-3</strain>
    </source>
</reference>
<proteinExistence type="predicted"/>
<accession>A0AAD9JVG7</accession>
<dbReference type="Proteomes" id="UP001208570">
    <property type="component" value="Unassembled WGS sequence"/>
</dbReference>
<evidence type="ECO:0000313" key="1">
    <source>
        <dbReference type="EMBL" id="KAK2159976.1"/>
    </source>
</evidence>
<dbReference type="EMBL" id="JAODUP010000142">
    <property type="protein sequence ID" value="KAK2159976.1"/>
    <property type="molecule type" value="Genomic_DNA"/>
</dbReference>
<dbReference type="PROSITE" id="PS51257">
    <property type="entry name" value="PROKAR_LIPOPROTEIN"/>
    <property type="match status" value="1"/>
</dbReference>
<dbReference type="AlphaFoldDB" id="A0AAD9JVG7"/>
<protein>
    <submittedName>
        <fullName evidence="1">Uncharacterized protein</fullName>
    </submittedName>
</protein>
<evidence type="ECO:0000313" key="2">
    <source>
        <dbReference type="Proteomes" id="UP001208570"/>
    </source>
</evidence>
<sequence length="100" mass="11452">MCPFVLRTNNIRESWNNSFLSLVGCSHPSIWKTIDNLRKDRNNIQVVILLDSCGQPPRKLAHRSTAQLQQKLHNLCTGVIDGRKSKEDTLMGLGHCIRWK</sequence>